<dbReference type="EMBL" id="PRFC01000221">
    <property type="protein sequence ID" value="PWU99219.1"/>
    <property type="molecule type" value="Genomic_DNA"/>
</dbReference>
<dbReference type="InterPro" id="IPR006518">
    <property type="entry name" value="Trypano_RHS"/>
</dbReference>
<feature type="domain" description="Retrotransposon hot spot protein,C-terminal" evidence="2">
    <location>
        <begin position="292"/>
        <end position="531"/>
    </location>
</feature>
<dbReference type="VEuPathDB" id="TriTrypDB:TcYC6_0024510"/>
<dbReference type="VEuPathDB" id="TriTrypDB:Tc_MARK_5866"/>
<dbReference type="VEuPathDB" id="TriTrypDB:TcG_09146"/>
<reference evidence="4 5" key="1">
    <citation type="journal article" date="2018" name="Microb. Genom.">
        <title>Expanding an expanded genome: long-read sequencing of Trypanosoma cruzi.</title>
        <authorList>
            <person name="Berna L."/>
            <person name="Rodriguez M."/>
            <person name="Chiribao M.L."/>
            <person name="Parodi-Talice A."/>
            <person name="Pita S."/>
            <person name="Rijo G."/>
            <person name="Alvarez-Valin F."/>
            <person name="Robello C."/>
        </authorList>
    </citation>
    <scope>NUCLEOTIDE SEQUENCE [LARGE SCALE GENOMIC DNA]</scope>
    <source>
        <strain evidence="4 5">TCC</strain>
    </source>
</reference>
<dbReference type="Pfam" id="PF20445">
    <property type="entry name" value="RHS_N"/>
    <property type="match status" value="1"/>
</dbReference>
<dbReference type="Pfam" id="PF07999">
    <property type="entry name" value="RHSP"/>
    <property type="match status" value="1"/>
</dbReference>
<accession>A0A2V2VS09</accession>
<dbReference type="VEuPathDB" id="TriTrypDB:TcCL_NonESM02603"/>
<comment type="caution">
    <text evidence="4">The sequence shown here is derived from an EMBL/GenBank/DDBJ whole genome shotgun (WGS) entry which is preliminary data.</text>
</comment>
<evidence type="ECO:0000313" key="4">
    <source>
        <dbReference type="EMBL" id="PWU99219.1"/>
    </source>
</evidence>
<gene>
    <name evidence="4" type="ORF">C3747_221g56</name>
</gene>
<feature type="region of interest" description="Disordered" evidence="1">
    <location>
        <begin position="186"/>
        <end position="205"/>
    </location>
</feature>
<dbReference type="NCBIfam" id="TIGR01631">
    <property type="entry name" value="Trypano_RHS"/>
    <property type="match status" value="1"/>
</dbReference>
<proteinExistence type="predicted"/>
<dbReference type="InterPro" id="IPR046836">
    <property type="entry name" value="RHS_C"/>
</dbReference>
<sequence>MCPRILAECGVRVLPHGWGAVASGMRGRALRSHQFVAVGSLQRCAGWLALIISRKPDRYILQNLGSLQAFGGDEGAWRQMLTRDPHGDFDFGRLGTEIIGMEGHGFLLNTQRLMRGVNKFYCEGLNSLRQWRDLGRKDTVSPLGRANLNEALSQVLNEERQSRRHKKTNKLEGSCESVQNARWSRGVEVPGGEGMGMEVKEGEPPQPWTYKKVGLSLEKDDGVQQSGAERLRLMVLTSDKGWPYSWKWKENKSTHDCYVNCEVERVWRIVLGDLTEWFNSHGRTDFKPKQHLLIGTSGIGKSMAVGSYLLYQLLHYDAEKLPVVVHCFGETTYLFDKTIKTVTRYLGSKTSRNVLYDLRHLKMKGYVIYNVTEKGMPASCFAPCGEWGMIVLSSPNVGNYEKWETQVRAERIIVNCPDEMDMKAMCAWMKRGLDPDKQAEYWKEVKERMEKLGPILRYIFDANKFIAHSAAIEDALDGINSRDGEKNFTHGGVKLWYSENPSQKLVRVVRGREVGAEVFLNAPISVCLGRRIPHYFGKRDE</sequence>
<evidence type="ECO:0000313" key="5">
    <source>
        <dbReference type="Proteomes" id="UP000246078"/>
    </source>
</evidence>
<dbReference type="PANTHER" id="PTHR33129:SF3">
    <property type="entry name" value="HOT SPOT (RHS) PROTEIN, PUTATIVE-RELATED"/>
    <property type="match status" value="1"/>
</dbReference>
<dbReference type="Proteomes" id="UP000246078">
    <property type="component" value="Unassembled WGS sequence"/>
</dbReference>
<name>A0A2V2VS09_TRYCR</name>
<dbReference type="VEuPathDB" id="TriTrypDB:C3747_221g56"/>
<dbReference type="PANTHER" id="PTHR33129">
    <property type="entry name" value="PROTEIN KINASE DOMAIN-CONTAINING PROTEIN-RELATED"/>
    <property type="match status" value="1"/>
</dbReference>
<dbReference type="InterPro" id="IPR052980">
    <property type="entry name" value="Crinkler_effector"/>
</dbReference>
<evidence type="ECO:0000259" key="3">
    <source>
        <dbReference type="Pfam" id="PF20445"/>
    </source>
</evidence>
<dbReference type="VEuPathDB" id="TriTrypDB:Tc_MARK_8937"/>
<protein>
    <submittedName>
        <fullName evidence="4">Putative retrotransposon hot spot protein (RHS)</fullName>
    </submittedName>
</protein>
<dbReference type="AlphaFoldDB" id="A0A2V2VS09"/>
<dbReference type="VEuPathDB" id="TriTrypDB:TCDM_11407"/>
<dbReference type="VEuPathDB" id="TriTrypDB:C4B63_89g8"/>
<dbReference type="VEuPathDB" id="TriTrypDB:TcG_09145"/>
<feature type="domain" description="Retrotransposon hot spot protein N-terminal" evidence="3">
    <location>
        <begin position="176"/>
        <end position="288"/>
    </location>
</feature>
<dbReference type="VEuPathDB" id="TriTrypDB:C4B63_89g9"/>
<evidence type="ECO:0000259" key="2">
    <source>
        <dbReference type="Pfam" id="PF07999"/>
    </source>
</evidence>
<evidence type="ECO:0000256" key="1">
    <source>
        <dbReference type="SAM" id="MobiDB-lite"/>
    </source>
</evidence>
<organism evidence="4 5">
    <name type="scientific">Trypanosoma cruzi</name>
    <dbReference type="NCBI Taxonomy" id="5693"/>
    <lineage>
        <taxon>Eukaryota</taxon>
        <taxon>Discoba</taxon>
        <taxon>Euglenozoa</taxon>
        <taxon>Kinetoplastea</taxon>
        <taxon>Metakinetoplastina</taxon>
        <taxon>Trypanosomatida</taxon>
        <taxon>Trypanosomatidae</taxon>
        <taxon>Trypanosoma</taxon>
        <taxon>Schizotrypanum</taxon>
    </lineage>
</organism>
<dbReference type="InterPro" id="IPR046835">
    <property type="entry name" value="RHS_N"/>
</dbReference>